<organism evidence="6 7">
    <name type="scientific">Methylocystis parvus</name>
    <dbReference type="NCBI Taxonomy" id="134"/>
    <lineage>
        <taxon>Bacteria</taxon>
        <taxon>Pseudomonadati</taxon>
        <taxon>Pseudomonadota</taxon>
        <taxon>Alphaproteobacteria</taxon>
        <taxon>Hyphomicrobiales</taxon>
        <taxon>Methylocystaceae</taxon>
        <taxon>Methylocystis</taxon>
    </lineage>
</organism>
<dbReference type="AlphaFoldDB" id="A0A6B8MEL8"/>
<evidence type="ECO:0000256" key="3">
    <source>
        <dbReference type="ARBA" id="ARBA00022989"/>
    </source>
</evidence>
<gene>
    <name evidence="6" type="ORF">F7D14_21660</name>
</gene>
<dbReference type="Pfam" id="PF01226">
    <property type="entry name" value="Form_Nir_trans"/>
    <property type="match status" value="1"/>
</dbReference>
<evidence type="ECO:0000256" key="2">
    <source>
        <dbReference type="ARBA" id="ARBA00022692"/>
    </source>
</evidence>
<dbReference type="EMBL" id="CP044333">
    <property type="protein sequence ID" value="QGN00173.1"/>
    <property type="molecule type" value="Genomic_DNA"/>
</dbReference>
<feature type="transmembrane region" description="Helical" evidence="5">
    <location>
        <begin position="6"/>
        <end position="22"/>
    </location>
</feature>
<proteinExistence type="predicted"/>
<name>A0A6B8MEL8_9HYPH</name>
<evidence type="ECO:0000256" key="1">
    <source>
        <dbReference type="ARBA" id="ARBA00004141"/>
    </source>
</evidence>
<evidence type="ECO:0000256" key="5">
    <source>
        <dbReference type="SAM" id="Phobius"/>
    </source>
</evidence>
<keyword evidence="4 5" id="KW-0472">Membrane</keyword>
<comment type="subcellular location">
    <subcellularLocation>
        <location evidence="1">Membrane</location>
        <topology evidence="1">Multi-pass membrane protein</topology>
    </subcellularLocation>
</comment>
<sequence>MLFRSIPSGFIIAAMVWIIPVAETARFHMVAPLTYLIAIGRFSHIVAGSVEAFFLVLSGELAIGPLFVQFMLPVLVGNIIGGTALFALLSYAQVMSEI</sequence>
<dbReference type="KEGG" id="mpar:F7D14_21660"/>
<dbReference type="GO" id="GO:0022857">
    <property type="term" value="F:transmembrane transporter activity"/>
    <property type="evidence" value="ECO:0007669"/>
    <property type="project" value="InterPro"/>
</dbReference>
<evidence type="ECO:0000256" key="4">
    <source>
        <dbReference type="ARBA" id="ARBA00023136"/>
    </source>
</evidence>
<evidence type="ECO:0000313" key="7">
    <source>
        <dbReference type="Proteomes" id="UP000422569"/>
    </source>
</evidence>
<keyword evidence="6" id="KW-0614">Plasmid</keyword>
<keyword evidence="2 5" id="KW-0812">Transmembrane</keyword>
<feature type="transmembrane region" description="Helical" evidence="5">
    <location>
        <begin position="34"/>
        <end position="58"/>
    </location>
</feature>
<dbReference type="Gene3D" id="1.20.1080.10">
    <property type="entry name" value="Glycerol uptake facilitator protein"/>
    <property type="match status" value="1"/>
</dbReference>
<dbReference type="InterPro" id="IPR000292">
    <property type="entry name" value="For/NO2_transpt"/>
</dbReference>
<geneLocation type="plasmid" evidence="6">
    <name>unnamed2</name>
</geneLocation>
<dbReference type="Proteomes" id="UP000422569">
    <property type="component" value="Plasmid unnamed2"/>
</dbReference>
<keyword evidence="3 5" id="KW-1133">Transmembrane helix</keyword>
<dbReference type="GO" id="GO:0016020">
    <property type="term" value="C:membrane"/>
    <property type="evidence" value="ECO:0007669"/>
    <property type="project" value="UniProtKB-SubCell"/>
</dbReference>
<accession>A0A6B8MEL8</accession>
<protein>
    <submittedName>
        <fullName evidence="6">Formate/nitrite transporter family protein</fullName>
    </submittedName>
</protein>
<reference evidence="6 7" key="1">
    <citation type="submission" date="2019-09" db="EMBL/GenBank/DDBJ databases">
        <title>Isolation and complete genome sequencing of Methylocystis species.</title>
        <authorList>
            <person name="Rumah B.L."/>
            <person name="Stead C.E."/>
            <person name="Stevens B.C."/>
            <person name="Minton N.P."/>
            <person name="Grosse-Honebrink A."/>
            <person name="Zhang Y."/>
        </authorList>
    </citation>
    <scope>NUCLEOTIDE SEQUENCE [LARGE SCALE GENOMIC DNA]</scope>
    <source>
        <strain evidence="6 7">BRCS2</strain>
        <plasmid evidence="6 7">unnamed2</plasmid>
    </source>
</reference>
<keyword evidence="7" id="KW-1185">Reference proteome</keyword>
<dbReference type="InterPro" id="IPR023271">
    <property type="entry name" value="Aquaporin-like"/>
</dbReference>
<evidence type="ECO:0000313" key="6">
    <source>
        <dbReference type="EMBL" id="QGN00173.1"/>
    </source>
</evidence>
<feature type="transmembrane region" description="Helical" evidence="5">
    <location>
        <begin position="70"/>
        <end position="92"/>
    </location>
</feature>